<accession>A0A5M8Q9V0</accession>
<dbReference type="EMBL" id="JBGOGF010000005">
    <property type="protein sequence ID" value="MFA1771618.1"/>
    <property type="molecule type" value="Genomic_DNA"/>
</dbReference>
<proteinExistence type="predicted"/>
<reference evidence="3 5" key="3">
    <citation type="submission" date="2024-08" db="EMBL/GenBank/DDBJ databases">
        <authorList>
            <person name="Wei W."/>
        </authorList>
    </citation>
    <scope>NUCLEOTIDE SEQUENCE [LARGE SCALE GENOMIC DNA]</scope>
    <source>
        <strain evidence="3 5">XU2</strain>
    </source>
</reference>
<feature type="transmembrane region" description="Helical" evidence="1">
    <location>
        <begin position="38"/>
        <end position="59"/>
    </location>
</feature>
<evidence type="ECO:0000313" key="2">
    <source>
        <dbReference type="EMBL" id="KAA6431903.1"/>
    </source>
</evidence>
<sequence length="193" mass="21560">MDKFEKAKANARLLLILLAVSYALYLIVALDLFMTYEIFVGLAMLLALMASVALFLTIASESGLVGIKSGGKALAASAALAASFALTFAYRNGLLWGTPVLDAAFIDDRSRMDLELYKNGKYLLLSGWMFGEERFSGTYTMEGDRVIFGEYPIAGSDFIPRELLVDKKEKRIYFSKKVDGIYDSSYYYFQIDF</sequence>
<protein>
    <submittedName>
        <fullName evidence="2">Uncharacterized protein</fullName>
    </submittedName>
</protein>
<dbReference type="Proteomes" id="UP001570846">
    <property type="component" value="Unassembled WGS sequence"/>
</dbReference>
<keyword evidence="5" id="KW-1185">Reference proteome</keyword>
<dbReference type="EMBL" id="VKKZ01000023">
    <property type="protein sequence ID" value="KAA6431903.1"/>
    <property type="molecule type" value="Genomic_DNA"/>
</dbReference>
<gene>
    <name evidence="3" type="ORF">ACD591_09970</name>
    <name evidence="2" type="ORF">FOE74_17500</name>
</gene>
<evidence type="ECO:0000313" key="3">
    <source>
        <dbReference type="EMBL" id="MFA1771618.1"/>
    </source>
</evidence>
<dbReference type="OrthoDB" id="894361at2"/>
<dbReference type="Proteomes" id="UP000323866">
    <property type="component" value="Unassembled WGS sequence"/>
</dbReference>
<evidence type="ECO:0000313" key="4">
    <source>
        <dbReference type="Proteomes" id="UP000323866"/>
    </source>
</evidence>
<feature type="transmembrane region" description="Helical" evidence="1">
    <location>
        <begin position="12"/>
        <end position="32"/>
    </location>
</feature>
<keyword evidence="1" id="KW-0472">Membrane</keyword>
<dbReference type="RefSeq" id="WP_149099922.1">
    <property type="nucleotide sequence ID" value="NZ_BMMG01000006.1"/>
</dbReference>
<evidence type="ECO:0000313" key="5">
    <source>
        <dbReference type="Proteomes" id="UP001570846"/>
    </source>
</evidence>
<evidence type="ECO:0000256" key="1">
    <source>
        <dbReference type="SAM" id="Phobius"/>
    </source>
</evidence>
<name>A0A5M8Q9V0_9BACT</name>
<reference evidence="2 4" key="2">
    <citation type="submission" date="2019-09" db="EMBL/GenBank/DDBJ databases">
        <title>A bacterium isolated from glacier soil.</title>
        <authorList>
            <person name="Liu Q."/>
        </authorList>
    </citation>
    <scope>NUCLEOTIDE SEQUENCE [LARGE SCALE GENOMIC DNA]</scope>
    <source>
        <strain evidence="2 4">MDT1-10-3</strain>
    </source>
</reference>
<dbReference type="AlphaFoldDB" id="A0A5M8Q9V0"/>
<comment type="caution">
    <text evidence="2">The sequence shown here is derived from an EMBL/GenBank/DDBJ whole genome shotgun (WGS) entry which is preliminary data.</text>
</comment>
<keyword evidence="1" id="KW-1133">Transmembrane helix</keyword>
<keyword evidence="1" id="KW-0812">Transmembrane</keyword>
<feature type="transmembrane region" description="Helical" evidence="1">
    <location>
        <begin position="71"/>
        <end position="90"/>
    </location>
</feature>
<reference evidence="2 4" key="1">
    <citation type="submission" date="2019-07" db="EMBL/GenBank/DDBJ databases">
        <authorList>
            <person name="Qu J.-H."/>
        </authorList>
    </citation>
    <scope>NUCLEOTIDE SEQUENCE [LARGE SCALE GENOMIC DNA]</scope>
    <source>
        <strain evidence="2 4">MDT1-10-3</strain>
    </source>
</reference>
<organism evidence="2 4">
    <name type="scientific">Rufibacter glacialis</name>
    <dbReference type="NCBI Taxonomy" id="1259555"/>
    <lineage>
        <taxon>Bacteria</taxon>
        <taxon>Pseudomonadati</taxon>
        <taxon>Bacteroidota</taxon>
        <taxon>Cytophagia</taxon>
        <taxon>Cytophagales</taxon>
        <taxon>Hymenobacteraceae</taxon>
        <taxon>Rufibacter</taxon>
    </lineage>
</organism>